<dbReference type="VEuPathDB" id="VectorBase:AFAF006895"/>
<dbReference type="EMBL" id="AXCN02001156">
    <property type="status" value="NOT_ANNOTATED_CDS"/>
    <property type="molecule type" value="Genomic_DNA"/>
</dbReference>
<dbReference type="EnsemblMetazoa" id="AFAF006895-RA">
    <property type="protein sequence ID" value="AFAF006895-PA"/>
    <property type="gene ID" value="AFAF006895"/>
</dbReference>
<name>A0A182QBK1_9DIPT</name>
<proteinExistence type="predicted"/>
<keyword evidence="3" id="KW-1185">Reference proteome</keyword>
<dbReference type="AlphaFoldDB" id="A0A182QBK1"/>
<evidence type="ECO:0000313" key="3">
    <source>
        <dbReference type="Proteomes" id="UP000075886"/>
    </source>
</evidence>
<organism evidence="2 3">
    <name type="scientific">Anopheles farauti</name>
    <dbReference type="NCBI Taxonomy" id="69004"/>
    <lineage>
        <taxon>Eukaryota</taxon>
        <taxon>Metazoa</taxon>
        <taxon>Ecdysozoa</taxon>
        <taxon>Arthropoda</taxon>
        <taxon>Hexapoda</taxon>
        <taxon>Insecta</taxon>
        <taxon>Pterygota</taxon>
        <taxon>Neoptera</taxon>
        <taxon>Endopterygota</taxon>
        <taxon>Diptera</taxon>
        <taxon>Nematocera</taxon>
        <taxon>Culicoidea</taxon>
        <taxon>Culicidae</taxon>
        <taxon>Anophelinae</taxon>
        <taxon>Anopheles</taxon>
    </lineage>
</organism>
<protein>
    <submittedName>
        <fullName evidence="2">Uncharacterized protein</fullName>
    </submittedName>
</protein>
<reference evidence="2" key="2">
    <citation type="submission" date="2020-05" db="UniProtKB">
        <authorList>
            <consortium name="EnsemblMetazoa"/>
        </authorList>
    </citation>
    <scope>IDENTIFICATION</scope>
    <source>
        <strain evidence="2">FAR1</strain>
    </source>
</reference>
<sequence length="245" mass="26497">MGLRNFAFRNDSVQNGVKKHVREVRIVPKNSTPTEPTKTDTSRPTNVTNDRALGSSVRIDVSREGASFSTVVGMRNPSKPPVGMAANAVPASNGVPLKYGVAGSSLHFNNHARTRGYGCRSNWNASICDTVTHNEMSAIVKWLAADHVNCFSIASNHPSASASLAFLNQPFEHPVFPCRRHCPELPWTMASQSIRRGTTGCTPGGSRSLGESLHAVKPDKYECLTAPTATLLLLPFARKCSTRPD</sequence>
<evidence type="ECO:0000256" key="1">
    <source>
        <dbReference type="SAM" id="MobiDB-lite"/>
    </source>
</evidence>
<reference evidence="3" key="1">
    <citation type="submission" date="2014-01" db="EMBL/GenBank/DDBJ databases">
        <title>The Genome Sequence of Anopheles farauti FAR1 (V2).</title>
        <authorList>
            <consortium name="The Broad Institute Genomics Platform"/>
            <person name="Neafsey D.E."/>
            <person name="Besansky N."/>
            <person name="Howell P."/>
            <person name="Walton C."/>
            <person name="Young S.K."/>
            <person name="Zeng Q."/>
            <person name="Gargeya S."/>
            <person name="Fitzgerald M."/>
            <person name="Haas B."/>
            <person name="Abouelleil A."/>
            <person name="Allen A.W."/>
            <person name="Alvarado L."/>
            <person name="Arachchi H.M."/>
            <person name="Berlin A.M."/>
            <person name="Chapman S.B."/>
            <person name="Gainer-Dewar J."/>
            <person name="Goldberg J."/>
            <person name="Griggs A."/>
            <person name="Gujja S."/>
            <person name="Hansen M."/>
            <person name="Howarth C."/>
            <person name="Imamovic A."/>
            <person name="Ireland A."/>
            <person name="Larimer J."/>
            <person name="McCowan C."/>
            <person name="Murphy C."/>
            <person name="Pearson M."/>
            <person name="Poon T.W."/>
            <person name="Priest M."/>
            <person name="Roberts A."/>
            <person name="Saif S."/>
            <person name="Shea T."/>
            <person name="Sisk P."/>
            <person name="Sykes S."/>
            <person name="Wortman J."/>
            <person name="Nusbaum C."/>
            <person name="Birren B."/>
        </authorList>
    </citation>
    <scope>NUCLEOTIDE SEQUENCE [LARGE SCALE GENOMIC DNA]</scope>
    <source>
        <strain evidence="3">FAR1</strain>
    </source>
</reference>
<accession>A0A182QBK1</accession>
<evidence type="ECO:0000313" key="2">
    <source>
        <dbReference type="EnsemblMetazoa" id="AFAF006895-PA"/>
    </source>
</evidence>
<feature type="region of interest" description="Disordered" evidence="1">
    <location>
        <begin position="27"/>
        <end position="50"/>
    </location>
</feature>
<dbReference type="Proteomes" id="UP000075886">
    <property type="component" value="Unassembled WGS sequence"/>
</dbReference>